<organism evidence="3">
    <name type="scientific">Schistosoma japonicum</name>
    <name type="common">Blood fluke</name>
    <dbReference type="NCBI Taxonomy" id="6182"/>
    <lineage>
        <taxon>Eukaryota</taxon>
        <taxon>Metazoa</taxon>
        <taxon>Spiralia</taxon>
        <taxon>Lophotrochozoa</taxon>
        <taxon>Platyhelminthes</taxon>
        <taxon>Trematoda</taxon>
        <taxon>Digenea</taxon>
        <taxon>Strigeidida</taxon>
        <taxon>Schistosomatoidea</taxon>
        <taxon>Schistosomatidae</taxon>
        <taxon>Schistosoma</taxon>
    </lineage>
</organism>
<keyword evidence="3" id="KW-0648">Protein biosynthesis</keyword>
<feature type="region of interest" description="Disordered" evidence="1">
    <location>
        <begin position="68"/>
        <end position="119"/>
    </location>
</feature>
<dbReference type="GO" id="GO:0003743">
    <property type="term" value="F:translation initiation factor activity"/>
    <property type="evidence" value="ECO:0007669"/>
    <property type="project" value="UniProtKB-KW"/>
</dbReference>
<dbReference type="AlphaFoldDB" id="Q64GL3"/>
<accession>Q64GL3</accession>
<feature type="compositionally biased region" description="Polar residues" evidence="1">
    <location>
        <begin position="87"/>
        <end position="99"/>
    </location>
</feature>
<proteinExistence type="evidence at transcript level"/>
<dbReference type="EMBL" id="AY686501">
    <property type="protein sequence ID" value="AAU21567.1"/>
    <property type="molecule type" value="mRNA"/>
</dbReference>
<feature type="compositionally biased region" description="Acidic residues" evidence="1">
    <location>
        <begin position="108"/>
        <end position="119"/>
    </location>
</feature>
<dbReference type="SUPFAM" id="SSF48371">
    <property type="entry name" value="ARM repeat"/>
    <property type="match status" value="1"/>
</dbReference>
<dbReference type="Gene3D" id="1.25.40.180">
    <property type="match status" value="1"/>
</dbReference>
<dbReference type="InterPro" id="IPR016024">
    <property type="entry name" value="ARM-type_fold"/>
</dbReference>
<evidence type="ECO:0000256" key="1">
    <source>
        <dbReference type="SAM" id="MobiDB-lite"/>
    </source>
</evidence>
<dbReference type="SMART" id="SM00515">
    <property type="entry name" value="eIF5C"/>
    <property type="match status" value="1"/>
</dbReference>
<dbReference type="CDD" id="cd11561">
    <property type="entry name" value="W2_eIF5"/>
    <property type="match status" value="1"/>
</dbReference>
<reference evidence="3" key="1">
    <citation type="journal article" date="2005" name="Dong Wu Xue Yan Jiu">
        <title>Cloning and Functional Analysis of the Full Length cDNA Sequence of Eukaryotic Translation Initiation Factor 5 in Schistosoma japonicum.</title>
        <authorList>
            <person name="Cheng G."/>
            <person name="Lin J."/>
            <person name="Sun J."/>
            <person name="Li H."/>
            <person name="Zhu C."/>
            <person name="Zhou Y."/>
            <person name="Cai Y."/>
        </authorList>
    </citation>
    <scope>NUCLEOTIDE SEQUENCE</scope>
</reference>
<protein>
    <submittedName>
        <fullName evidence="3">Translation initiation factor 5-like protein</fullName>
    </submittedName>
</protein>
<dbReference type="InterPro" id="IPR003307">
    <property type="entry name" value="W2_domain"/>
</dbReference>
<sequence>MAKLIERYSDHDLLSKACHILKTLYDCDIVEEDVILGWYDRGPSKKFVSRELSTKILARCAPMVTWLRQAEEEESESSEGESENNSPKTTHPVNGSNGTEAVDANGTGDDDDDVDIDAI</sequence>
<dbReference type="Pfam" id="PF02020">
    <property type="entry name" value="W2"/>
    <property type="match status" value="1"/>
</dbReference>
<evidence type="ECO:0000313" key="3">
    <source>
        <dbReference type="EMBL" id="AAU21567.1"/>
    </source>
</evidence>
<evidence type="ECO:0000259" key="2">
    <source>
        <dbReference type="PROSITE" id="PS51363"/>
    </source>
</evidence>
<name>Q64GL3_SCHJA</name>
<feature type="domain" description="W2" evidence="2">
    <location>
        <begin position="1"/>
        <end position="77"/>
    </location>
</feature>
<keyword evidence="3" id="KW-0396">Initiation factor</keyword>
<feature type="compositionally biased region" description="Acidic residues" evidence="1">
    <location>
        <begin position="71"/>
        <end position="82"/>
    </location>
</feature>
<dbReference type="PROSITE" id="PS51363">
    <property type="entry name" value="W2"/>
    <property type="match status" value="1"/>
</dbReference>